<evidence type="ECO:0000256" key="8">
    <source>
        <dbReference type="ARBA" id="ARBA00049244"/>
    </source>
</evidence>
<evidence type="ECO:0000256" key="6">
    <source>
        <dbReference type="ARBA" id="ARBA00022932"/>
    </source>
</evidence>
<dbReference type="EMBL" id="VMGL01000014">
    <property type="protein sequence ID" value="TSC97111.1"/>
    <property type="molecule type" value="Genomic_DNA"/>
</dbReference>
<dbReference type="PANTHER" id="PTHR34388:SF1">
    <property type="entry name" value="DNA POLYMERASE III SUBUNIT DELTA"/>
    <property type="match status" value="1"/>
</dbReference>
<reference evidence="11 12" key="1">
    <citation type="submission" date="2017-07" db="EMBL/GenBank/DDBJ databases">
        <title>Mechanisms for carbon and nitrogen cycling indicate functional differentiation within the Candidate Phyla Radiation.</title>
        <authorList>
            <person name="Danczak R.E."/>
            <person name="Johnston M.D."/>
            <person name="Kenah C."/>
            <person name="Slattery M."/>
            <person name="Wrighton K.C."/>
            <person name="Wilkins M.J."/>
        </authorList>
    </citation>
    <scope>NUCLEOTIDE SEQUENCE [LARGE SCALE GENOMIC DNA]</scope>
    <source>
        <strain evidence="11">Licking1014_2</strain>
    </source>
</reference>
<evidence type="ECO:0000259" key="9">
    <source>
        <dbReference type="Pfam" id="PF06144"/>
    </source>
</evidence>
<keyword evidence="3" id="KW-0808">Transferase</keyword>
<dbReference type="InterPro" id="IPR027417">
    <property type="entry name" value="P-loop_NTPase"/>
</dbReference>
<evidence type="ECO:0000256" key="1">
    <source>
        <dbReference type="ARBA" id="ARBA00012417"/>
    </source>
</evidence>
<dbReference type="EC" id="2.7.7.7" evidence="1"/>
<dbReference type="PANTHER" id="PTHR34388">
    <property type="entry name" value="DNA POLYMERASE III SUBUNIT DELTA"/>
    <property type="match status" value="1"/>
</dbReference>
<dbReference type="InterPro" id="IPR008921">
    <property type="entry name" value="DNA_pol3_clamp-load_cplx_C"/>
</dbReference>
<dbReference type="Gene3D" id="3.40.50.300">
    <property type="entry name" value="P-loop containing nucleotide triphosphate hydrolases"/>
    <property type="match status" value="1"/>
</dbReference>
<sequence length="320" mass="36048">MIYFLHGSDGYQSNHRLKQLKSAFQPTDPSGCNQAVFDLTENDWPAVKAGILAMPFLASARQIIIKNGFGAKKKIQEDLADFLPQVPESTGLIIYENQEIDKRNVLWKRLEKLGRTGQAEVKEFPPVKGWDLIRLIESEIAAAGGQIEPAASQKLADYLLASGWRLKQELDKLLAFAAGRAITTNDIELLIKPDFETSIFDLTDQIAGGRSRRALELLERLIEQNANELYILTMIAFQFRHLLLVKSLTEKNGYLSPGNLAQRLAIHPFVAKKALAQSQRFSLLRLKKIYQKILQTDLGIKTGRWEPRLGLELLIARINS</sequence>
<dbReference type="InterPro" id="IPR048466">
    <property type="entry name" value="DNA_pol3_delta-like_C"/>
</dbReference>
<dbReference type="NCBIfam" id="TIGR01128">
    <property type="entry name" value="holA"/>
    <property type="match status" value="1"/>
</dbReference>
<feature type="domain" description="DNA polymerase III delta subunit-like C-terminal" evidence="10">
    <location>
        <begin position="196"/>
        <end position="317"/>
    </location>
</feature>
<dbReference type="Gene3D" id="1.20.272.10">
    <property type="match status" value="1"/>
</dbReference>
<keyword evidence="6" id="KW-0239">DNA-directed DNA polymerase</keyword>
<evidence type="ECO:0000313" key="12">
    <source>
        <dbReference type="Proteomes" id="UP000318711"/>
    </source>
</evidence>
<dbReference type="Pfam" id="PF21694">
    <property type="entry name" value="DNA_pol3_delta_C"/>
    <property type="match status" value="1"/>
</dbReference>
<dbReference type="GO" id="GO:0006261">
    <property type="term" value="P:DNA-templated DNA replication"/>
    <property type="evidence" value="ECO:0007669"/>
    <property type="project" value="TreeGrafter"/>
</dbReference>
<dbReference type="InterPro" id="IPR005790">
    <property type="entry name" value="DNA_polIII_delta"/>
</dbReference>
<gene>
    <name evidence="11" type="ORF">CEN88_165</name>
</gene>
<dbReference type="SUPFAM" id="SSF48019">
    <property type="entry name" value="post-AAA+ oligomerization domain-like"/>
    <property type="match status" value="1"/>
</dbReference>
<dbReference type="Proteomes" id="UP000318711">
    <property type="component" value="Unassembled WGS sequence"/>
</dbReference>
<dbReference type="SUPFAM" id="SSF52540">
    <property type="entry name" value="P-loop containing nucleoside triphosphate hydrolases"/>
    <property type="match status" value="1"/>
</dbReference>
<evidence type="ECO:0000256" key="3">
    <source>
        <dbReference type="ARBA" id="ARBA00022679"/>
    </source>
</evidence>
<keyword evidence="4" id="KW-0548">Nucleotidyltransferase</keyword>
<dbReference type="GO" id="GO:0003887">
    <property type="term" value="F:DNA-directed DNA polymerase activity"/>
    <property type="evidence" value="ECO:0007669"/>
    <property type="project" value="UniProtKB-KW"/>
</dbReference>
<evidence type="ECO:0000256" key="5">
    <source>
        <dbReference type="ARBA" id="ARBA00022705"/>
    </source>
</evidence>
<evidence type="ECO:0000313" key="11">
    <source>
        <dbReference type="EMBL" id="TSC97111.1"/>
    </source>
</evidence>
<comment type="similarity">
    <text evidence="7">Belongs to the DNA polymerase HolA subunit family.</text>
</comment>
<comment type="catalytic activity">
    <reaction evidence="8">
        <text>DNA(n) + a 2'-deoxyribonucleoside 5'-triphosphate = DNA(n+1) + diphosphate</text>
        <dbReference type="Rhea" id="RHEA:22508"/>
        <dbReference type="Rhea" id="RHEA-COMP:17339"/>
        <dbReference type="Rhea" id="RHEA-COMP:17340"/>
        <dbReference type="ChEBI" id="CHEBI:33019"/>
        <dbReference type="ChEBI" id="CHEBI:61560"/>
        <dbReference type="ChEBI" id="CHEBI:173112"/>
        <dbReference type="EC" id="2.7.7.7"/>
    </reaction>
</comment>
<evidence type="ECO:0000259" key="10">
    <source>
        <dbReference type="Pfam" id="PF21694"/>
    </source>
</evidence>
<comment type="caution">
    <text evidence="11">The sequence shown here is derived from an EMBL/GenBank/DDBJ whole genome shotgun (WGS) entry which is preliminary data.</text>
</comment>
<dbReference type="GO" id="GO:0003677">
    <property type="term" value="F:DNA binding"/>
    <property type="evidence" value="ECO:0007669"/>
    <property type="project" value="InterPro"/>
</dbReference>
<evidence type="ECO:0000256" key="7">
    <source>
        <dbReference type="ARBA" id="ARBA00034754"/>
    </source>
</evidence>
<dbReference type="GO" id="GO:0009360">
    <property type="term" value="C:DNA polymerase III complex"/>
    <property type="evidence" value="ECO:0007669"/>
    <property type="project" value="InterPro"/>
</dbReference>
<protein>
    <recommendedName>
        <fullName evidence="2">DNA polymerase III subunit delta</fullName>
        <ecNumber evidence="1">2.7.7.7</ecNumber>
    </recommendedName>
</protein>
<evidence type="ECO:0000256" key="2">
    <source>
        <dbReference type="ARBA" id="ARBA00017703"/>
    </source>
</evidence>
<dbReference type="InterPro" id="IPR010372">
    <property type="entry name" value="DNA_pol3_delta_N"/>
</dbReference>
<accession>A0A554LW69</accession>
<dbReference type="Gene3D" id="1.10.8.60">
    <property type="match status" value="1"/>
</dbReference>
<keyword evidence="5" id="KW-0235">DNA replication</keyword>
<organism evidence="11 12">
    <name type="scientific">Candidatus Berkelbacteria bacterium Licking1014_2</name>
    <dbReference type="NCBI Taxonomy" id="2017146"/>
    <lineage>
        <taxon>Bacteria</taxon>
        <taxon>Candidatus Berkelbacteria</taxon>
    </lineage>
</organism>
<proteinExistence type="inferred from homology"/>
<dbReference type="Pfam" id="PF06144">
    <property type="entry name" value="DNA_pol3_delta"/>
    <property type="match status" value="1"/>
</dbReference>
<dbReference type="AlphaFoldDB" id="A0A554LW69"/>
<feature type="domain" description="DNA polymerase III delta N-terminal" evidence="9">
    <location>
        <begin position="3"/>
        <end position="113"/>
    </location>
</feature>
<name>A0A554LW69_9BACT</name>
<evidence type="ECO:0000256" key="4">
    <source>
        <dbReference type="ARBA" id="ARBA00022695"/>
    </source>
</evidence>